<protein>
    <submittedName>
        <fullName evidence="2">IS3 family transposase</fullName>
    </submittedName>
</protein>
<feature type="domain" description="HTH-like" evidence="1">
    <location>
        <begin position="2"/>
        <end position="51"/>
    </location>
</feature>
<dbReference type="InterPro" id="IPR025948">
    <property type="entry name" value="HTH-like_dom"/>
</dbReference>
<proteinExistence type="predicted"/>
<dbReference type="PANTHER" id="PTHR46889">
    <property type="entry name" value="TRANSPOSASE INSF FOR INSERTION SEQUENCE IS3B-RELATED"/>
    <property type="match status" value="1"/>
</dbReference>
<accession>A0ABS6W6E0</accession>
<dbReference type="RefSeq" id="WP_219041337.1">
    <property type="nucleotide sequence ID" value="NZ_JAHWDF010000030.1"/>
</dbReference>
<gene>
    <name evidence="2" type="ORF">KW502_14820</name>
</gene>
<dbReference type="EMBL" id="JAHWDF010000030">
    <property type="protein sequence ID" value="MBW2963056.1"/>
    <property type="molecule type" value="Genomic_DNA"/>
</dbReference>
<dbReference type="Pfam" id="PF13276">
    <property type="entry name" value="HTH_21"/>
    <property type="match status" value="1"/>
</dbReference>
<evidence type="ECO:0000259" key="1">
    <source>
        <dbReference type="Pfam" id="PF13276"/>
    </source>
</evidence>
<reference evidence="2 3" key="1">
    <citation type="submission" date="2021-07" db="EMBL/GenBank/DDBJ databases">
        <title>Mesonia aestuariivivens sp. nov., isolated from a tidal flat.</title>
        <authorList>
            <person name="Kim Y.-O."/>
            <person name="Yoon J.-H."/>
        </authorList>
    </citation>
    <scope>NUCLEOTIDE SEQUENCE [LARGE SCALE GENOMIC DNA]</scope>
    <source>
        <strain evidence="2 3">JHPTF-M18</strain>
    </source>
</reference>
<organism evidence="2 3">
    <name type="scientific">Mesonia aestuariivivens</name>
    <dbReference type="NCBI Taxonomy" id="2796128"/>
    <lineage>
        <taxon>Bacteria</taxon>
        <taxon>Pseudomonadati</taxon>
        <taxon>Bacteroidota</taxon>
        <taxon>Flavobacteriia</taxon>
        <taxon>Flavobacteriales</taxon>
        <taxon>Flavobacteriaceae</taxon>
        <taxon>Mesonia</taxon>
    </lineage>
</organism>
<sequence length="93" mass="11143">MIKKEFHLSQRRYGSTRIAEQLKRKDHCISRYRVAKIMKVNHWVSKHKRKFKATTNSNHNYLICRNLLNINFNSSRLNAAWFSDITHIQTNQG</sequence>
<keyword evidence="3" id="KW-1185">Reference proteome</keyword>
<comment type="caution">
    <text evidence="2">The sequence shown here is derived from an EMBL/GenBank/DDBJ whole genome shotgun (WGS) entry which is preliminary data.</text>
</comment>
<dbReference type="PANTHER" id="PTHR46889:SF4">
    <property type="entry name" value="TRANSPOSASE INSO FOR INSERTION SEQUENCE ELEMENT IS911B-RELATED"/>
    <property type="match status" value="1"/>
</dbReference>
<name>A0ABS6W6E0_9FLAO</name>
<evidence type="ECO:0000313" key="3">
    <source>
        <dbReference type="Proteomes" id="UP000719267"/>
    </source>
</evidence>
<dbReference type="Proteomes" id="UP000719267">
    <property type="component" value="Unassembled WGS sequence"/>
</dbReference>
<dbReference type="InterPro" id="IPR050900">
    <property type="entry name" value="Transposase_IS3/IS150/IS904"/>
</dbReference>
<evidence type="ECO:0000313" key="2">
    <source>
        <dbReference type="EMBL" id="MBW2963056.1"/>
    </source>
</evidence>